<dbReference type="EMBL" id="KJ829260">
    <property type="protein sequence ID" value="AII28353.1"/>
    <property type="molecule type" value="Genomic_DNA"/>
</dbReference>
<evidence type="ECO:0000256" key="1">
    <source>
        <dbReference type="SAM" id="Phobius"/>
    </source>
</evidence>
<feature type="transmembrane region" description="Helical" evidence="1">
    <location>
        <begin position="6"/>
        <end position="25"/>
    </location>
</feature>
<accession>A0A076G9J0</accession>
<proteinExistence type="predicted"/>
<gene>
    <name evidence="2" type="primary">114</name>
    <name evidence="2" type="ORF">PBI_YUNGJAMAL_114</name>
</gene>
<keyword evidence="1" id="KW-1133">Transmembrane helix</keyword>
<sequence length="33" mass="3450">MIVTAALWATVTVPTVLLIAALLNIDWGKKGGL</sequence>
<keyword evidence="1" id="KW-0472">Membrane</keyword>
<dbReference type="Proteomes" id="UP000028668">
    <property type="component" value="Segment"/>
</dbReference>
<protein>
    <submittedName>
        <fullName evidence="2">Uncharacterized protein</fullName>
    </submittedName>
</protein>
<evidence type="ECO:0000313" key="3">
    <source>
        <dbReference type="Proteomes" id="UP000028668"/>
    </source>
</evidence>
<reference evidence="2" key="1">
    <citation type="submission" date="2014-05" db="EMBL/GenBank/DDBJ databases">
        <authorList>
            <person name="Pacey E."/>
            <person name="Bowman C.A."/>
            <person name="Russell D.A."/>
            <person name="Pope W.H."/>
            <person name="Jacobs-Sera D."/>
            <person name="Hendrix R.W."/>
            <person name="Hatfull G.F."/>
        </authorList>
    </citation>
    <scope>NUCLEOTIDE SEQUENCE [LARGE SCALE GENOMIC DNA]</scope>
</reference>
<evidence type="ECO:0000313" key="2">
    <source>
        <dbReference type="EMBL" id="AII28353.1"/>
    </source>
</evidence>
<name>A0A076G9J0_BPMCO</name>
<keyword evidence="1" id="KW-0812">Transmembrane</keyword>
<organism evidence="2 3">
    <name type="scientific">Mycobacterium phage YungJamal</name>
    <dbReference type="NCBI Taxonomy" id="1505226"/>
    <lineage>
        <taxon>Viruses</taxon>
        <taxon>Duplodnaviria</taxon>
        <taxon>Heunggongvirae</taxon>
        <taxon>Uroviricota</taxon>
        <taxon>Caudoviricetes</taxon>
        <taxon>Corndogvirus</taxon>
        <taxon>Mycobacterium phage Corndog</taxon>
    </lineage>
</organism>